<gene>
    <name evidence="2" type="ORF">LO50_19925</name>
</gene>
<proteinExistence type="predicted"/>
<feature type="signal peptide" evidence="1">
    <location>
        <begin position="1"/>
        <end position="26"/>
    </location>
</feature>
<evidence type="ECO:0000313" key="2">
    <source>
        <dbReference type="EMBL" id="KIZ33631.1"/>
    </source>
</evidence>
<name>A0A0D7DZD0_STUST</name>
<dbReference type="RefSeq" id="WP_044316130.1">
    <property type="nucleotide sequence ID" value="NZ_JXXD01000234.1"/>
</dbReference>
<reference evidence="2 3" key="1">
    <citation type="submission" date="2014-11" db="EMBL/GenBank/DDBJ databases">
        <title>Genomics and ecophysiology of heterotrophic nitrogen fixing bacteria isolated from estuarine surface water.</title>
        <authorList>
            <person name="Bentzon-Tilia M."/>
            <person name="Severin I."/>
            <person name="Hansen L.H."/>
            <person name="Riemann L."/>
        </authorList>
    </citation>
    <scope>NUCLEOTIDE SEQUENCE [LARGE SCALE GENOMIC DNA]</scope>
    <source>
        <strain evidence="2 3">BAL361</strain>
    </source>
</reference>
<dbReference type="PROSITE" id="PS51257">
    <property type="entry name" value="PROKAR_LIPOPROTEIN"/>
    <property type="match status" value="1"/>
</dbReference>
<evidence type="ECO:0008006" key="4">
    <source>
        <dbReference type="Google" id="ProtNLM"/>
    </source>
</evidence>
<dbReference type="AlphaFoldDB" id="A0A0D7DZD0"/>
<accession>A0A0D7DZD0</accession>
<dbReference type="Proteomes" id="UP000032439">
    <property type="component" value="Unassembled WGS sequence"/>
</dbReference>
<keyword evidence="1" id="KW-0732">Signal</keyword>
<organism evidence="2 3">
    <name type="scientific">Stutzerimonas stutzeri</name>
    <name type="common">Pseudomonas stutzeri</name>
    <dbReference type="NCBI Taxonomy" id="316"/>
    <lineage>
        <taxon>Bacteria</taxon>
        <taxon>Pseudomonadati</taxon>
        <taxon>Pseudomonadota</taxon>
        <taxon>Gammaproteobacteria</taxon>
        <taxon>Pseudomonadales</taxon>
        <taxon>Pseudomonadaceae</taxon>
        <taxon>Stutzerimonas</taxon>
    </lineage>
</organism>
<dbReference type="EMBL" id="JXXD01000234">
    <property type="protein sequence ID" value="KIZ33631.1"/>
    <property type="molecule type" value="Genomic_DNA"/>
</dbReference>
<comment type="caution">
    <text evidence="2">The sequence shown here is derived from an EMBL/GenBank/DDBJ whole genome shotgun (WGS) entry which is preliminary data.</text>
</comment>
<evidence type="ECO:0000313" key="3">
    <source>
        <dbReference type="Proteomes" id="UP000032439"/>
    </source>
</evidence>
<protein>
    <recommendedName>
        <fullName evidence="4">Lipoprotein</fullName>
    </recommendedName>
</protein>
<dbReference type="PATRIC" id="fig|316.110.peg.2273"/>
<feature type="chain" id="PRO_5002318603" description="Lipoprotein" evidence="1">
    <location>
        <begin position="27"/>
        <end position="165"/>
    </location>
</feature>
<evidence type="ECO:0000256" key="1">
    <source>
        <dbReference type="SAM" id="SignalP"/>
    </source>
</evidence>
<sequence>MKRLRFTNALVVPLLLAGALSGCSRATLPDAYAADDDYLDIRIDHRQWAAAPTPALANIIVCEGQIRFHNTLQPEPVCEASSKGAGQVNYAPARFVQLTDWLEQNGYGPASFIHIDDDHALWVSVLKGEAQDLNDADYEEFFGHKPGYEFSGTGPLTSGAIRPVR</sequence>